<name>A0A0E9PJE1_ANGAN</name>
<reference evidence="1" key="1">
    <citation type="submission" date="2014-11" db="EMBL/GenBank/DDBJ databases">
        <authorList>
            <person name="Amaro Gonzalez C."/>
        </authorList>
    </citation>
    <scope>NUCLEOTIDE SEQUENCE</scope>
</reference>
<protein>
    <submittedName>
        <fullName evidence="1">Uncharacterized protein</fullName>
    </submittedName>
</protein>
<dbReference type="AlphaFoldDB" id="A0A0E9PJE1"/>
<proteinExistence type="predicted"/>
<sequence length="32" mass="3022">MRAEMLPSAGRIGTVGGTGLAIPFSVAGGGCS</sequence>
<accession>A0A0E9PJE1</accession>
<organism evidence="1">
    <name type="scientific">Anguilla anguilla</name>
    <name type="common">European freshwater eel</name>
    <name type="synonym">Muraena anguilla</name>
    <dbReference type="NCBI Taxonomy" id="7936"/>
    <lineage>
        <taxon>Eukaryota</taxon>
        <taxon>Metazoa</taxon>
        <taxon>Chordata</taxon>
        <taxon>Craniata</taxon>
        <taxon>Vertebrata</taxon>
        <taxon>Euteleostomi</taxon>
        <taxon>Actinopterygii</taxon>
        <taxon>Neopterygii</taxon>
        <taxon>Teleostei</taxon>
        <taxon>Anguilliformes</taxon>
        <taxon>Anguillidae</taxon>
        <taxon>Anguilla</taxon>
    </lineage>
</organism>
<dbReference type="PROSITE" id="PS51257">
    <property type="entry name" value="PROKAR_LIPOPROTEIN"/>
    <property type="match status" value="1"/>
</dbReference>
<reference evidence="1" key="2">
    <citation type="journal article" date="2015" name="Fish Shellfish Immunol.">
        <title>Early steps in the European eel (Anguilla anguilla)-Vibrio vulnificus interaction in the gills: Role of the RtxA13 toxin.</title>
        <authorList>
            <person name="Callol A."/>
            <person name="Pajuelo D."/>
            <person name="Ebbesson L."/>
            <person name="Teles M."/>
            <person name="MacKenzie S."/>
            <person name="Amaro C."/>
        </authorList>
    </citation>
    <scope>NUCLEOTIDE SEQUENCE</scope>
</reference>
<evidence type="ECO:0000313" key="1">
    <source>
        <dbReference type="EMBL" id="JAH04644.1"/>
    </source>
</evidence>
<dbReference type="EMBL" id="GBXM01103933">
    <property type="protein sequence ID" value="JAH04644.1"/>
    <property type="molecule type" value="Transcribed_RNA"/>
</dbReference>